<dbReference type="OrthoDB" id="8448886at2"/>
<name>A0A4Q0M511_9HYPH</name>
<evidence type="ECO:0000256" key="1">
    <source>
        <dbReference type="SAM" id="Phobius"/>
    </source>
</evidence>
<dbReference type="EMBL" id="RYFI01000030">
    <property type="protein sequence ID" value="RXF67819.1"/>
    <property type="molecule type" value="Genomic_DNA"/>
</dbReference>
<dbReference type="RefSeq" id="WP_128779379.1">
    <property type="nucleotide sequence ID" value="NZ_RYFI01000030.1"/>
</dbReference>
<dbReference type="AlphaFoldDB" id="A0A4Q0M511"/>
<reference evidence="2 3" key="1">
    <citation type="submission" date="2018-12" db="EMBL/GenBank/DDBJ databases">
        <title>bacterium Hansschlegelia zhihuaiae S113.</title>
        <authorList>
            <person name="He J."/>
        </authorList>
    </citation>
    <scope>NUCLEOTIDE SEQUENCE [LARGE SCALE GENOMIC DNA]</scope>
    <source>
        <strain evidence="2 3">S 113</strain>
    </source>
</reference>
<dbReference type="Proteomes" id="UP000289708">
    <property type="component" value="Unassembled WGS sequence"/>
</dbReference>
<keyword evidence="1" id="KW-1133">Transmembrane helix</keyword>
<feature type="transmembrane region" description="Helical" evidence="1">
    <location>
        <begin position="26"/>
        <end position="48"/>
    </location>
</feature>
<evidence type="ECO:0000313" key="2">
    <source>
        <dbReference type="EMBL" id="RXF67819.1"/>
    </source>
</evidence>
<keyword evidence="1" id="KW-0812">Transmembrane</keyword>
<protein>
    <submittedName>
        <fullName evidence="2">DUF4381 domain-containing protein</fullName>
    </submittedName>
</protein>
<dbReference type="InterPro" id="IPR025489">
    <property type="entry name" value="DUF4381"/>
</dbReference>
<dbReference type="Pfam" id="PF14316">
    <property type="entry name" value="DUF4381"/>
    <property type="match status" value="1"/>
</dbReference>
<keyword evidence="3" id="KW-1185">Reference proteome</keyword>
<keyword evidence="1" id="KW-0472">Membrane</keyword>
<organism evidence="2 3">
    <name type="scientific">Hansschlegelia zhihuaiae</name>
    <dbReference type="NCBI Taxonomy" id="405005"/>
    <lineage>
        <taxon>Bacteria</taxon>
        <taxon>Pseudomonadati</taxon>
        <taxon>Pseudomonadota</taxon>
        <taxon>Alphaproteobacteria</taxon>
        <taxon>Hyphomicrobiales</taxon>
        <taxon>Methylopilaceae</taxon>
        <taxon>Hansschlegelia</taxon>
    </lineage>
</organism>
<sequence length="152" mass="16417">MPPDDPLAGLRALRLPPETPSLWSDVGFAVAAGLALAVLASLLLRAFFRPKRSLRASALEALEQAKALPSAERRAAQAALLRRVVRTVEGDEAARAVGLEWGRTLDRVFSTDLFGSRAGRVFVDGLYAPPTAANNDEALDRELDGLIRGMRR</sequence>
<accession>A0A4Q0M511</accession>
<gene>
    <name evidence="2" type="ORF">EK403_20820</name>
</gene>
<proteinExistence type="predicted"/>
<comment type="caution">
    <text evidence="2">The sequence shown here is derived from an EMBL/GenBank/DDBJ whole genome shotgun (WGS) entry which is preliminary data.</text>
</comment>
<evidence type="ECO:0000313" key="3">
    <source>
        <dbReference type="Proteomes" id="UP000289708"/>
    </source>
</evidence>